<keyword evidence="5 8" id="KW-0243">Dynein</keyword>
<dbReference type="InterPro" id="IPR001372">
    <property type="entry name" value="Dynein_light_chain_typ-1/2"/>
</dbReference>
<keyword evidence="3 8" id="KW-0963">Cytoplasm</keyword>
<evidence type="ECO:0000313" key="9">
    <source>
        <dbReference type="EMBL" id="EYB96650.1"/>
    </source>
</evidence>
<keyword evidence="4 8" id="KW-0493">Microtubule</keyword>
<dbReference type="AlphaFoldDB" id="A0A016T1P7"/>
<dbReference type="CDD" id="cd21452">
    <property type="entry name" value="DLC-like_DYNLL1_DYNLL2"/>
    <property type="match status" value="1"/>
</dbReference>
<gene>
    <name evidence="9" type="primary">Acey_s0148.g2649</name>
    <name evidence="9" type="ORF">Y032_0148g2649</name>
</gene>
<dbReference type="GO" id="GO:0005874">
    <property type="term" value="C:microtubule"/>
    <property type="evidence" value="ECO:0007669"/>
    <property type="project" value="UniProtKB-KW"/>
</dbReference>
<evidence type="ECO:0000256" key="2">
    <source>
        <dbReference type="ARBA" id="ARBA00010156"/>
    </source>
</evidence>
<name>A0A016T1P7_9BILA</name>
<evidence type="ECO:0000256" key="7">
    <source>
        <dbReference type="ARBA" id="ARBA00023212"/>
    </source>
</evidence>
<accession>A0A016T1P7</accession>
<dbReference type="STRING" id="53326.A0A016T1P7"/>
<sequence length="116" mass="13487">MTHANEILVEGVEIEEERPKNHVEKCVPTKSVTVKSTDMSEDMQQEAIAVAHRAIEQFQLEKDIASHIKMEFDKKFCPSWHCVVGRNFGSYVTHETNHFIYFYVQHIAIMLFKTGF</sequence>
<comment type="subcellular location">
    <subcellularLocation>
        <location evidence="1 8">Cytoplasm</location>
        <location evidence="1 8">Cytoskeleton</location>
    </subcellularLocation>
</comment>
<dbReference type="InterPro" id="IPR019763">
    <property type="entry name" value="Dynein_light_1/2_CS"/>
</dbReference>
<dbReference type="Gene3D" id="3.30.740.10">
    <property type="entry name" value="Protein Inhibitor Of Neuronal Nitric Oxide Synthase"/>
    <property type="match status" value="1"/>
</dbReference>
<keyword evidence="10" id="KW-1185">Reference proteome</keyword>
<dbReference type="Proteomes" id="UP000024635">
    <property type="component" value="Unassembled WGS sequence"/>
</dbReference>
<evidence type="ECO:0000313" key="10">
    <source>
        <dbReference type="Proteomes" id="UP000024635"/>
    </source>
</evidence>
<evidence type="ECO:0000256" key="3">
    <source>
        <dbReference type="ARBA" id="ARBA00022490"/>
    </source>
</evidence>
<dbReference type="SUPFAM" id="SSF54648">
    <property type="entry name" value="DLC"/>
    <property type="match status" value="1"/>
</dbReference>
<organism evidence="9 10">
    <name type="scientific">Ancylostoma ceylanicum</name>
    <dbReference type="NCBI Taxonomy" id="53326"/>
    <lineage>
        <taxon>Eukaryota</taxon>
        <taxon>Metazoa</taxon>
        <taxon>Ecdysozoa</taxon>
        <taxon>Nematoda</taxon>
        <taxon>Chromadorea</taxon>
        <taxon>Rhabditida</taxon>
        <taxon>Rhabditina</taxon>
        <taxon>Rhabditomorpha</taxon>
        <taxon>Strongyloidea</taxon>
        <taxon>Ancylostomatidae</taxon>
        <taxon>Ancylostomatinae</taxon>
        <taxon>Ancylostoma</taxon>
    </lineage>
</organism>
<evidence type="ECO:0000256" key="1">
    <source>
        <dbReference type="ARBA" id="ARBA00004245"/>
    </source>
</evidence>
<dbReference type="PANTHER" id="PTHR11886:SF113">
    <property type="entry name" value="DYNEIN LIGHT CHAIN 2, CYTOPLASMIC"/>
    <property type="match status" value="1"/>
</dbReference>
<reference evidence="10" key="1">
    <citation type="journal article" date="2015" name="Nat. Genet.">
        <title>The genome and transcriptome of the zoonotic hookworm Ancylostoma ceylanicum identify infection-specific gene families.</title>
        <authorList>
            <person name="Schwarz E.M."/>
            <person name="Hu Y."/>
            <person name="Antoshechkin I."/>
            <person name="Miller M.M."/>
            <person name="Sternberg P.W."/>
            <person name="Aroian R.V."/>
        </authorList>
    </citation>
    <scope>NUCLEOTIDE SEQUENCE</scope>
    <source>
        <strain evidence="10">HY135</strain>
    </source>
</reference>
<dbReference type="InterPro" id="IPR037177">
    <property type="entry name" value="DLC_sf"/>
</dbReference>
<protein>
    <recommendedName>
        <fullName evidence="8">Dynein light chain</fullName>
    </recommendedName>
</protein>
<comment type="similarity">
    <text evidence="2 8">Belongs to the dynein light chain family.</text>
</comment>
<evidence type="ECO:0000256" key="8">
    <source>
        <dbReference type="RuleBase" id="RU365010"/>
    </source>
</evidence>
<dbReference type="GO" id="GO:0007017">
    <property type="term" value="P:microtubule-based process"/>
    <property type="evidence" value="ECO:0007669"/>
    <property type="project" value="InterPro"/>
</dbReference>
<proteinExistence type="inferred from homology"/>
<dbReference type="GO" id="GO:0005868">
    <property type="term" value="C:cytoplasmic dynein complex"/>
    <property type="evidence" value="ECO:0007669"/>
    <property type="project" value="TreeGrafter"/>
</dbReference>
<evidence type="ECO:0000256" key="4">
    <source>
        <dbReference type="ARBA" id="ARBA00022701"/>
    </source>
</evidence>
<dbReference type="EMBL" id="JARK01001484">
    <property type="protein sequence ID" value="EYB96650.1"/>
    <property type="molecule type" value="Genomic_DNA"/>
</dbReference>
<dbReference type="OrthoDB" id="10033309at2759"/>
<dbReference type="PANTHER" id="PTHR11886">
    <property type="entry name" value="DYNEIN LIGHT CHAIN"/>
    <property type="match status" value="1"/>
</dbReference>
<dbReference type="FunFam" id="3.30.740.10:FF:000001">
    <property type="entry name" value="Dynein light chain"/>
    <property type="match status" value="1"/>
</dbReference>
<evidence type="ECO:0000256" key="6">
    <source>
        <dbReference type="ARBA" id="ARBA00023175"/>
    </source>
</evidence>
<keyword evidence="7 8" id="KW-0206">Cytoskeleton</keyword>
<dbReference type="Pfam" id="PF01221">
    <property type="entry name" value="Dynein_light"/>
    <property type="match status" value="1"/>
</dbReference>
<comment type="caution">
    <text evidence="9">The sequence shown here is derived from an EMBL/GenBank/DDBJ whole genome shotgun (WGS) entry which is preliminary data.</text>
</comment>
<keyword evidence="6 8" id="KW-0505">Motor protein</keyword>
<dbReference type="PROSITE" id="PS01239">
    <property type="entry name" value="DYNEIN_LIGHT_1"/>
    <property type="match status" value="1"/>
</dbReference>
<evidence type="ECO:0000256" key="5">
    <source>
        <dbReference type="ARBA" id="ARBA00023017"/>
    </source>
</evidence>
<dbReference type="GO" id="GO:0045505">
    <property type="term" value="F:dynein intermediate chain binding"/>
    <property type="evidence" value="ECO:0007669"/>
    <property type="project" value="TreeGrafter"/>
</dbReference>
<dbReference type="SMART" id="SM01375">
    <property type="entry name" value="Dynein_light"/>
    <property type="match status" value="1"/>
</dbReference>